<reference evidence="1 2" key="1">
    <citation type="journal article" date="2021" name="BMC Genomics">
        <title>Datura genome reveals duplications of psychoactive alkaloid biosynthetic genes and high mutation rate following tissue culture.</title>
        <authorList>
            <person name="Rajewski A."/>
            <person name="Carter-House D."/>
            <person name="Stajich J."/>
            <person name="Litt A."/>
        </authorList>
    </citation>
    <scope>NUCLEOTIDE SEQUENCE [LARGE SCALE GENOMIC DNA]</scope>
    <source>
        <strain evidence="1">AR-01</strain>
    </source>
</reference>
<keyword evidence="2" id="KW-1185">Reference proteome</keyword>
<feature type="non-terminal residue" evidence="1">
    <location>
        <position position="75"/>
    </location>
</feature>
<dbReference type="Gene3D" id="3.30.540.10">
    <property type="entry name" value="Fructose-1,6-Bisphosphatase, subunit A, domain 1"/>
    <property type="match status" value="1"/>
</dbReference>
<sequence>MSYDKDFVAAKNVASLAARLCQAVVSAVLQKELDSYSFSLVDEEDSRDLCKEDEKETLQRIMELVNETLASDGTY</sequence>
<dbReference type="EMBL" id="JACEIK010000260">
    <property type="protein sequence ID" value="MCD7453632.1"/>
    <property type="molecule type" value="Genomic_DNA"/>
</dbReference>
<gene>
    <name evidence="1" type="ORF">HAX54_021685</name>
</gene>
<dbReference type="Proteomes" id="UP000823775">
    <property type="component" value="Unassembled WGS sequence"/>
</dbReference>
<accession>A0ABS8S3X0</accession>
<comment type="caution">
    <text evidence="1">The sequence shown here is derived from an EMBL/GenBank/DDBJ whole genome shotgun (WGS) entry which is preliminary data.</text>
</comment>
<protein>
    <submittedName>
        <fullName evidence="1">Uncharacterized protein</fullName>
    </submittedName>
</protein>
<name>A0ABS8S3X0_DATST</name>
<evidence type="ECO:0000313" key="2">
    <source>
        <dbReference type="Proteomes" id="UP000823775"/>
    </source>
</evidence>
<organism evidence="1 2">
    <name type="scientific">Datura stramonium</name>
    <name type="common">Jimsonweed</name>
    <name type="synonym">Common thornapple</name>
    <dbReference type="NCBI Taxonomy" id="4076"/>
    <lineage>
        <taxon>Eukaryota</taxon>
        <taxon>Viridiplantae</taxon>
        <taxon>Streptophyta</taxon>
        <taxon>Embryophyta</taxon>
        <taxon>Tracheophyta</taxon>
        <taxon>Spermatophyta</taxon>
        <taxon>Magnoliopsida</taxon>
        <taxon>eudicotyledons</taxon>
        <taxon>Gunneridae</taxon>
        <taxon>Pentapetalae</taxon>
        <taxon>asterids</taxon>
        <taxon>lamiids</taxon>
        <taxon>Solanales</taxon>
        <taxon>Solanaceae</taxon>
        <taxon>Solanoideae</taxon>
        <taxon>Datureae</taxon>
        <taxon>Datura</taxon>
    </lineage>
</organism>
<evidence type="ECO:0000313" key="1">
    <source>
        <dbReference type="EMBL" id="MCD7453632.1"/>
    </source>
</evidence>
<proteinExistence type="predicted"/>